<accession>A0ABR3WXS0</accession>
<protein>
    <recommendedName>
        <fullName evidence="3">Carboxymuconolactone decarboxylase-like domain-containing protein</fullName>
    </recommendedName>
</protein>
<comment type="caution">
    <text evidence="1">The sequence shown here is derived from an EMBL/GenBank/DDBJ whole genome shotgun (WGS) entry which is preliminary data.</text>
</comment>
<dbReference type="SUPFAM" id="SSF69118">
    <property type="entry name" value="AhpD-like"/>
    <property type="match status" value="1"/>
</dbReference>
<dbReference type="PANTHER" id="PTHR34846:SF11">
    <property type="entry name" value="4-CARBOXYMUCONOLACTONE DECARBOXYLASE FAMILY PROTEIN (AFU_ORTHOLOGUE AFUA_6G11590)"/>
    <property type="match status" value="1"/>
</dbReference>
<dbReference type="PANTHER" id="PTHR34846">
    <property type="entry name" value="4-CARBOXYMUCONOLACTONE DECARBOXYLASE FAMILY PROTEIN (AFU_ORTHOLOGUE AFUA_6G11590)"/>
    <property type="match status" value="1"/>
</dbReference>
<sequence length="201" mass="22538">MAAYPNISGYPTKYPFTEYLDLPSDEELGTDLANFCHEEAQNLKDGRMMLAAGLVGTNMINLAKSVFRIPGVDPKIREFIVLRIAKHVGGVNPWGPNLRMLKNLGATEAEVKGLLSDGPVTGMDEEASLIMQACDEITLQGAIQDPTMKRMKEKYDRDTICKYVLTLSWYNMFNRYVVSTRVPLESEEEIEEKIGRSTRPA</sequence>
<gene>
    <name evidence="1" type="ORF">VTK73DRAFT_3650</name>
</gene>
<dbReference type="Proteomes" id="UP001586593">
    <property type="component" value="Unassembled WGS sequence"/>
</dbReference>
<evidence type="ECO:0008006" key="3">
    <source>
        <dbReference type="Google" id="ProtNLM"/>
    </source>
</evidence>
<dbReference type="Gene3D" id="1.20.1290.10">
    <property type="entry name" value="AhpD-like"/>
    <property type="match status" value="1"/>
</dbReference>
<dbReference type="InterPro" id="IPR029032">
    <property type="entry name" value="AhpD-like"/>
</dbReference>
<dbReference type="EMBL" id="JAZHXJ010000215">
    <property type="protein sequence ID" value="KAL1868442.1"/>
    <property type="molecule type" value="Genomic_DNA"/>
</dbReference>
<evidence type="ECO:0000313" key="2">
    <source>
        <dbReference type="Proteomes" id="UP001586593"/>
    </source>
</evidence>
<organism evidence="1 2">
    <name type="scientific">Phialemonium thermophilum</name>
    <dbReference type="NCBI Taxonomy" id="223376"/>
    <lineage>
        <taxon>Eukaryota</taxon>
        <taxon>Fungi</taxon>
        <taxon>Dikarya</taxon>
        <taxon>Ascomycota</taxon>
        <taxon>Pezizomycotina</taxon>
        <taxon>Sordariomycetes</taxon>
        <taxon>Sordariomycetidae</taxon>
        <taxon>Cephalothecales</taxon>
        <taxon>Cephalothecaceae</taxon>
        <taxon>Phialemonium</taxon>
    </lineage>
</organism>
<keyword evidence="2" id="KW-1185">Reference proteome</keyword>
<name>A0ABR3WXS0_9PEZI</name>
<reference evidence="1 2" key="1">
    <citation type="journal article" date="2024" name="Commun. Biol.">
        <title>Comparative genomic analysis of thermophilic fungi reveals convergent evolutionary adaptations and gene losses.</title>
        <authorList>
            <person name="Steindorff A.S."/>
            <person name="Aguilar-Pontes M.V."/>
            <person name="Robinson A.J."/>
            <person name="Andreopoulos B."/>
            <person name="LaButti K."/>
            <person name="Kuo A."/>
            <person name="Mondo S."/>
            <person name="Riley R."/>
            <person name="Otillar R."/>
            <person name="Haridas S."/>
            <person name="Lipzen A."/>
            <person name="Grimwood J."/>
            <person name="Schmutz J."/>
            <person name="Clum A."/>
            <person name="Reid I.D."/>
            <person name="Moisan M.C."/>
            <person name="Butler G."/>
            <person name="Nguyen T.T.M."/>
            <person name="Dewar K."/>
            <person name="Conant G."/>
            <person name="Drula E."/>
            <person name="Henrissat B."/>
            <person name="Hansel C."/>
            <person name="Singer S."/>
            <person name="Hutchinson M.I."/>
            <person name="de Vries R.P."/>
            <person name="Natvig D.O."/>
            <person name="Powell A.J."/>
            <person name="Tsang A."/>
            <person name="Grigoriev I.V."/>
        </authorList>
    </citation>
    <scope>NUCLEOTIDE SEQUENCE [LARGE SCALE GENOMIC DNA]</scope>
    <source>
        <strain evidence="1 2">ATCC 24622</strain>
    </source>
</reference>
<evidence type="ECO:0000313" key="1">
    <source>
        <dbReference type="EMBL" id="KAL1868442.1"/>
    </source>
</evidence>
<proteinExistence type="predicted"/>